<evidence type="ECO:0000256" key="1">
    <source>
        <dbReference type="SAM" id="Coils"/>
    </source>
</evidence>
<name>A0ABM7T6P4_9CLOT</name>
<feature type="coiled-coil region" evidence="1">
    <location>
        <begin position="67"/>
        <end position="94"/>
    </location>
</feature>
<evidence type="ECO:0000313" key="3">
    <source>
        <dbReference type="Proteomes" id="UP000824633"/>
    </source>
</evidence>
<organism evidence="2 3">
    <name type="scientific">Clostridium gelidum</name>
    <dbReference type="NCBI Taxonomy" id="704125"/>
    <lineage>
        <taxon>Bacteria</taxon>
        <taxon>Bacillati</taxon>
        <taxon>Bacillota</taxon>
        <taxon>Clostridia</taxon>
        <taxon>Eubacteriales</taxon>
        <taxon>Clostridiaceae</taxon>
        <taxon>Clostridium</taxon>
    </lineage>
</organism>
<dbReference type="Proteomes" id="UP000824633">
    <property type="component" value="Chromosome"/>
</dbReference>
<reference evidence="3" key="1">
    <citation type="submission" date="2021-07" db="EMBL/GenBank/DDBJ databases">
        <title>Complete genome sequencing of a Clostridium isolate.</title>
        <authorList>
            <person name="Ueki A."/>
            <person name="Tonouchi A."/>
        </authorList>
    </citation>
    <scope>NUCLEOTIDE SEQUENCE [LARGE SCALE GENOMIC DNA]</scope>
    <source>
        <strain evidence="3">C5S11</strain>
    </source>
</reference>
<dbReference type="RefSeq" id="WP_224033342.1">
    <property type="nucleotide sequence ID" value="NZ_AP024849.1"/>
</dbReference>
<accession>A0ABM7T6P4</accession>
<protein>
    <recommendedName>
        <fullName evidence="4">Phage minor structural protein GP20</fullName>
    </recommendedName>
</protein>
<evidence type="ECO:0008006" key="4">
    <source>
        <dbReference type="Google" id="ProtNLM"/>
    </source>
</evidence>
<dbReference type="Pfam" id="PF06810">
    <property type="entry name" value="Phage_scaffold"/>
    <property type="match status" value="1"/>
</dbReference>
<keyword evidence="3" id="KW-1185">Reference proteome</keyword>
<keyword evidence="1" id="KW-0175">Coiled coil</keyword>
<dbReference type="InterPro" id="IPR009636">
    <property type="entry name" value="SCAF"/>
</dbReference>
<proteinExistence type="predicted"/>
<evidence type="ECO:0000313" key="2">
    <source>
        <dbReference type="EMBL" id="BCZ46947.1"/>
    </source>
</evidence>
<sequence>MAKLKEIIGEELFKQLPADKQKEYEAKDYEDVSNGAYVPKKRFDDVNVEAKDYKKQVGERDTQINSLKEEFKDTAGLKEKLEILEKDNKTQKETHEKQLSAIAFDNALEKGLGAYSIKDKVSIMAHIDKTKLKVDGDNVIGLKEQMEPLQKSHDFLFEKEINGTGVFNTGGNNEQHKDPVGKEDIAVILGKQQAENMKGNSGFDKFIAK</sequence>
<dbReference type="EMBL" id="AP024849">
    <property type="protein sequence ID" value="BCZ46947.1"/>
    <property type="molecule type" value="Genomic_DNA"/>
</dbReference>
<gene>
    <name evidence="2" type="ORF">psyc5s11_30140</name>
</gene>